<organism evidence="1 2">
    <name type="scientific">Perkinsus olseni</name>
    <name type="common">Perkinsus atlanticus</name>
    <dbReference type="NCBI Taxonomy" id="32597"/>
    <lineage>
        <taxon>Eukaryota</taxon>
        <taxon>Sar</taxon>
        <taxon>Alveolata</taxon>
        <taxon>Perkinsozoa</taxon>
        <taxon>Perkinsea</taxon>
        <taxon>Perkinsida</taxon>
        <taxon>Perkinsidae</taxon>
        <taxon>Perkinsus</taxon>
    </lineage>
</organism>
<gene>
    <name evidence="1" type="ORF">FOZ60_001631</name>
</gene>
<dbReference type="Proteomes" id="UP000541610">
    <property type="component" value="Unassembled WGS sequence"/>
</dbReference>
<reference evidence="1 2" key="1">
    <citation type="submission" date="2020-04" db="EMBL/GenBank/DDBJ databases">
        <title>Perkinsus olseni comparative genomics.</title>
        <authorList>
            <person name="Bogema D.R."/>
        </authorList>
    </citation>
    <scope>NUCLEOTIDE SEQUENCE [LARGE SCALE GENOMIC DNA]</scope>
    <source>
        <strain evidence="1">00978-12</strain>
    </source>
</reference>
<name>A0A7J6P136_PEROL</name>
<protein>
    <submittedName>
        <fullName evidence="1">Uncharacterized protein</fullName>
    </submittedName>
</protein>
<dbReference type="EMBL" id="JABANP010000124">
    <property type="protein sequence ID" value="KAF4689446.1"/>
    <property type="molecule type" value="Genomic_DNA"/>
</dbReference>
<evidence type="ECO:0000313" key="1">
    <source>
        <dbReference type="EMBL" id="KAF4689446.1"/>
    </source>
</evidence>
<comment type="caution">
    <text evidence="1">The sequence shown here is derived from an EMBL/GenBank/DDBJ whole genome shotgun (WGS) entry which is preliminary data.</text>
</comment>
<proteinExistence type="predicted"/>
<dbReference type="AlphaFoldDB" id="A0A7J6P136"/>
<evidence type="ECO:0000313" key="2">
    <source>
        <dbReference type="Proteomes" id="UP000541610"/>
    </source>
</evidence>
<sequence length="110" mass="12402">MTILRRAFESIKTLPVAGLLCRIAPTARISPRFFFNKPKKYDYHPFIKGIYVVHADPRWLLFLLRSFVPVGLLLVSTDGSTYRGLAVLGDEVRLRKSMTLTSVSSSTRTG</sequence>
<accession>A0A7J6P136</accession>